<accession>A0AAN5MEX3</accession>
<dbReference type="FunFam" id="3.30.420.40:FF:000059">
    <property type="entry name" value="N-acetylglucosamine operon transcriptional repressor"/>
    <property type="match status" value="1"/>
</dbReference>
<sequence>MGNGIPQIGNIDLVKQLNGAVVYRLIDRSGPISRIQIAEQSQLAPASVTKITRQLLERGLIKEVDQQASTGGRRAISIISEHRAFQTIGVRLGRHDATIALFDLSGRALEEETSSLEATSQADAEAKLITLIDNFRQTHQRRIRELIAIAVILPGLVDPDRGIVRYMPHITVNDWPLTENLHQHFKLPCYAGHDIRSLALAEHYFGATRDCADSLLVRIHRGAGAGIIINSQILLNRRGNLGEIGHIQIDPLGERCHCGNFGCLETVASDAAIETRVKHQLTQGFKSELTPDNCTVRAICRAANRGDALAAEVIKQVGNSLGKAIAITINLFNPQKVVIAGEITAAENILLPALQSCINTQSLKNFREDLPVVISQLPPNSAIGAFALIKRAMLYGELLLHVLENRPVPQA</sequence>
<dbReference type="GO" id="GO:0003700">
    <property type="term" value="F:DNA-binding transcription factor activity"/>
    <property type="evidence" value="ECO:0007669"/>
    <property type="project" value="InterPro"/>
</dbReference>
<evidence type="ECO:0000259" key="6">
    <source>
        <dbReference type="Pfam" id="PF01047"/>
    </source>
</evidence>
<dbReference type="PANTHER" id="PTHR18964:SF175">
    <property type="entry name" value="N-ACETYLGLUCOSAMINE REPRESSOR"/>
    <property type="match status" value="1"/>
</dbReference>
<dbReference type="Gene3D" id="1.10.10.10">
    <property type="entry name" value="Winged helix-like DNA-binding domain superfamily/Winged helix DNA-binding domain"/>
    <property type="match status" value="1"/>
</dbReference>
<name>A0AAN5MEX3_MORMO</name>
<dbReference type="InterPro" id="IPR036388">
    <property type="entry name" value="WH-like_DNA-bd_sf"/>
</dbReference>
<keyword evidence="2" id="KW-0805">Transcription regulation</keyword>
<dbReference type="EMBL" id="DACSWI010000003">
    <property type="protein sequence ID" value="HAT3808761.1"/>
    <property type="molecule type" value="Genomic_DNA"/>
</dbReference>
<dbReference type="PANTHER" id="PTHR18964">
    <property type="entry name" value="ROK (REPRESSOR, ORF, KINASE) FAMILY"/>
    <property type="match status" value="1"/>
</dbReference>
<protein>
    <submittedName>
        <fullName evidence="7">ROK family protein</fullName>
    </submittedName>
</protein>
<dbReference type="Pfam" id="PF00480">
    <property type="entry name" value="ROK"/>
    <property type="match status" value="1"/>
</dbReference>
<dbReference type="InterPro" id="IPR043129">
    <property type="entry name" value="ATPase_NBD"/>
</dbReference>
<dbReference type="Pfam" id="PF01047">
    <property type="entry name" value="MarR"/>
    <property type="match status" value="1"/>
</dbReference>
<dbReference type="Gene3D" id="3.30.420.40">
    <property type="match status" value="2"/>
</dbReference>
<keyword evidence="4" id="KW-0804">Transcription</keyword>
<proteinExistence type="inferred from homology"/>
<comment type="similarity">
    <text evidence="1">Belongs to the ROK (NagC/XylR) family.</text>
</comment>
<comment type="caution">
    <text evidence="7">The sequence shown here is derived from an EMBL/GenBank/DDBJ whole genome shotgun (WGS) entry which is preliminary data.</text>
</comment>
<dbReference type="Proteomes" id="UP000865968">
    <property type="component" value="Unassembled WGS sequence"/>
</dbReference>
<dbReference type="InterPro" id="IPR036390">
    <property type="entry name" value="WH_DNA-bd_sf"/>
</dbReference>
<evidence type="ECO:0000313" key="7">
    <source>
        <dbReference type="EMBL" id="HAT3808761.1"/>
    </source>
</evidence>
<evidence type="ECO:0000256" key="5">
    <source>
        <dbReference type="ARBA" id="ARBA00023277"/>
    </source>
</evidence>
<dbReference type="SUPFAM" id="SSF53067">
    <property type="entry name" value="Actin-like ATPase domain"/>
    <property type="match status" value="1"/>
</dbReference>
<evidence type="ECO:0000313" key="8">
    <source>
        <dbReference type="Proteomes" id="UP000865968"/>
    </source>
</evidence>
<dbReference type="InterPro" id="IPR000835">
    <property type="entry name" value="HTH_MarR-typ"/>
</dbReference>
<reference evidence="7" key="2">
    <citation type="submission" date="2020-10" db="EMBL/GenBank/DDBJ databases">
        <authorList>
            <consortium name="NCBI Pathogen Detection Project"/>
        </authorList>
    </citation>
    <scope>NUCLEOTIDE SEQUENCE</scope>
    <source>
        <strain evidence="7">Morganella morganii ARLG-3209</strain>
    </source>
</reference>
<keyword evidence="3" id="KW-0238">DNA-binding</keyword>
<evidence type="ECO:0000256" key="2">
    <source>
        <dbReference type="ARBA" id="ARBA00023015"/>
    </source>
</evidence>
<dbReference type="GO" id="GO:0003677">
    <property type="term" value="F:DNA binding"/>
    <property type="evidence" value="ECO:0007669"/>
    <property type="project" value="UniProtKB-KW"/>
</dbReference>
<feature type="domain" description="HTH marR-type" evidence="6">
    <location>
        <begin position="24"/>
        <end position="62"/>
    </location>
</feature>
<keyword evidence="5" id="KW-0119">Carbohydrate metabolism</keyword>
<dbReference type="InterPro" id="IPR000600">
    <property type="entry name" value="ROK"/>
</dbReference>
<dbReference type="AlphaFoldDB" id="A0AAN5MEX3"/>
<gene>
    <name evidence="7" type="ORF">I8608_001588</name>
</gene>
<reference evidence="7" key="1">
    <citation type="journal article" date="2018" name="Genome Biol.">
        <title>SKESA: strategic k-mer extension for scrupulous assemblies.</title>
        <authorList>
            <person name="Souvorov A."/>
            <person name="Agarwala R."/>
            <person name="Lipman D.J."/>
        </authorList>
    </citation>
    <scope>NUCLEOTIDE SEQUENCE</scope>
    <source>
        <strain evidence="7">Morganella morganii ARLG-3209</strain>
    </source>
</reference>
<organism evidence="7 8">
    <name type="scientific">Morganella morganii</name>
    <name type="common">Proteus morganii</name>
    <dbReference type="NCBI Taxonomy" id="582"/>
    <lineage>
        <taxon>Bacteria</taxon>
        <taxon>Pseudomonadati</taxon>
        <taxon>Pseudomonadota</taxon>
        <taxon>Gammaproteobacteria</taxon>
        <taxon>Enterobacterales</taxon>
        <taxon>Morganellaceae</taxon>
        <taxon>Morganella</taxon>
    </lineage>
</organism>
<dbReference type="FunFam" id="1.10.10.10:FF:000045">
    <property type="entry name" value="ROK family transcriptional regulator"/>
    <property type="match status" value="1"/>
</dbReference>
<evidence type="ECO:0000256" key="4">
    <source>
        <dbReference type="ARBA" id="ARBA00023163"/>
    </source>
</evidence>
<evidence type="ECO:0000256" key="3">
    <source>
        <dbReference type="ARBA" id="ARBA00023125"/>
    </source>
</evidence>
<dbReference type="SUPFAM" id="SSF46785">
    <property type="entry name" value="Winged helix' DNA-binding domain"/>
    <property type="match status" value="1"/>
</dbReference>
<evidence type="ECO:0000256" key="1">
    <source>
        <dbReference type="ARBA" id="ARBA00006479"/>
    </source>
</evidence>